<comment type="caution">
    <text evidence="9">The sequence shown here is derived from an EMBL/GenBank/DDBJ whole genome shotgun (WGS) entry which is preliminary data.</text>
</comment>
<dbReference type="Gene3D" id="3.10.50.40">
    <property type="match status" value="1"/>
</dbReference>
<evidence type="ECO:0000256" key="6">
    <source>
        <dbReference type="PROSITE-ProRule" id="PRU00278"/>
    </source>
</evidence>
<dbReference type="PROSITE" id="PS01096">
    <property type="entry name" value="PPIC_PPIASE_1"/>
    <property type="match status" value="1"/>
</dbReference>
<keyword evidence="4 6" id="KW-0697">Rotamase</keyword>
<keyword evidence="3 7" id="KW-0732">Signal</keyword>
<dbReference type="InterPro" id="IPR050245">
    <property type="entry name" value="PrsA_foldase"/>
</dbReference>
<feature type="signal peptide" evidence="7">
    <location>
        <begin position="1"/>
        <end position="17"/>
    </location>
</feature>
<evidence type="ECO:0000256" key="2">
    <source>
        <dbReference type="ARBA" id="ARBA00013194"/>
    </source>
</evidence>
<feature type="chain" id="PRO_5046279558" description="peptidylprolyl isomerase" evidence="7">
    <location>
        <begin position="18"/>
        <end position="209"/>
    </location>
</feature>
<comment type="catalytic activity">
    <reaction evidence="1">
        <text>[protein]-peptidylproline (omega=180) = [protein]-peptidylproline (omega=0)</text>
        <dbReference type="Rhea" id="RHEA:16237"/>
        <dbReference type="Rhea" id="RHEA-COMP:10747"/>
        <dbReference type="Rhea" id="RHEA-COMP:10748"/>
        <dbReference type="ChEBI" id="CHEBI:83833"/>
        <dbReference type="ChEBI" id="CHEBI:83834"/>
        <dbReference type="EC" id="5.2.1.8"/>
    </reaction>
</comment>
<dbReference type="SUPFAM" id="SSF54534">
    <property type="entry name" value="FKBP-like"/>
    <property type="match status" value="1"/>
</dbReference>
<accession>A0ABV6QC02</accession>
<dbReference type="InterPro" id="IPR000297">
    <property type="entry name" value="PPIase_PpiC"/>
</dbReference>
<sequence length="209" mass="24367">MKPLLALLLFIPFLCFSQESLEQELDSISTTEEAKTFAKTHKRANKSKLFTFNKEKHKTRLAESLFKLSKGGKEVIKTDYNKTYYKIIDKNDVLHYRASCIYFDGSKLTLDEINAKREKILKQYKEGYKFEALAKLHSMDLSAKRGGDLGWFPEGQMHPEFEEAIKNHETNAIFTLDITDKKWHYIVLKTFDPKPIEEITVLKYTEAID</sequence>
<dbReference type="GO" id="GO:0016853">
    <property type="term" value="F:isomerase activity"/>
    <property type="evidence" value="ECO:0007669"/>
    <property type="project" value="UniProtKB-KW"/>
</dbReference>
<dbReference type="RefSeq" id="WP_386065099.1">
    <property type="nucleotide sequence ID" value="NZ_JBHLTQ010000007.1"/>
</dbReference>
<dbReference type="InterPro" id="IPR046357">
    <property type="entry name" value="PPIase_dom_sf"/>
</dbReference>
<dbReference type="Pfam" id="PF13616">
    <property type="entry name" value="Rotamase_3"/>
    <property type="match status" value="1"/>
</dbReference>
<evidence type="ECO:0000256" key="4">
    <source>
        <dbReference type="ARBA" id="ARBA00023110"/>
    </source>
</evidence>
<keyword evidence="10" id="KW-1185">Reference proteome</keyword>
<dbReference type="Proteomes" id="UP001589832">
    <property type="component" value="Unassembled WGS sequence"/>
</dbReference>
<evidence type="ECO:0000313" key="10">
    <source>
        <dbReference type="Proteomes" id="UP001589832"/>
    </source>
</evidence>
<gene>
    <name evidence="9" type="ORF">ACFFGA_14590</name>
</gene>
<dbReference type="EMBL" id="JBHLTQ010000007">
    <property type="protein sequence ID" value="MFC0605795.1"/>
    <property type="molecule type" value="Genomic_DNA"/>
</dbReference>
<evidence type="ECO:0000259" key="8">
    <source>
        <dbReference type="PROSITE" id="PS50198"/>
    </source>
</evidence>
<keyword evidence="5 6" id="KW-0413">Isomerase</keyword>
<reference evidence="9 10" key="1">
    <citation type="submission" date="2024-09" db="EMBL/GenBank/DDBJ databases">
        <authorList>
            <person name="Sun Q."/>
            <person name="Mori K."/>
        </authorList>
    </citation>
    <scope>NUCLEOTIDE SEQUENCE [LARGE SCALE GENOMIC DNA]</scope>
    <source>
        <strain evidence="9 10">NCAIM B.02481</strain>
    </source>
</reference>
<protein>
    <recommendedName>
        <fullName evidence="2">peptidylprolyl isomerase</fullName>
        <ecNumber evidence="2">5.2.1.8</ecNumber>
    </recommendedName>
</protein>
<organism evidence="9 10">
    <name type="scientific">Winogradskyella pulchriflava</name>
    <dbReference type="NCBI Taxonomy" id="1110688"/>
    <lineage>
        <taxon>Bacteria</taxon>
        <taxon>Pseudomonadati</taxon>
        <taxon>Bacteroidota</taxon>
        <taxon>Flavobacteriia</taxon>
        <taxon>Flavobacteriales</taxon>
        <taxon>Flavobacteriaceae</taxon>
        <taxon>Winogradskyella</taxon>
    </lineage>
</organism>
<evidence type="ECO:0000256" key="1">
    <source>
        <dbReference type="ARBA" id="ARBA00000971"/>
    </source>
</evidence>
<dbReference type="PANTHER" id="PTHR47245:SF1">
    <property type="entry name" value="FOLDASE PROTEIN PRSA"/>
    <property type="match status" value="1"/>
</dbReference>
<evidence type="ECO:0000256" key="7">
    <source>
        <dbReference type="SAM" id="SignalP"/>
    </source>
</evidence>
<proteinExistence type="predicted"/>
<evidence type="ECO:0000256" key="3">
    <source>
        <dbReference type="ARBA" id="ARBA00022729"/>
    </source>
</evidence>
<feature type="domain" description="PpiC" evidence="8">
    <location>
        <begin position="93"/>
        <end position="190"/>
    </location>
</feature>
<dbReference type="PANTHER" id="PTHR47245">
    <property type="entry name" value="PEPTIDYLPROLYL ISOMERASE"/>
    <property type="match status" value="1"/>
</dbReference>
<dbReference type="PROSITE" id="PS50198">
    <property type="entry name" value="PPIC_PPIASE_2"/>
    <property type="match status" value="1"/>
</dbReference>
<evidence type="ECO:0000256" key="5">
    <source>
        <dbReference type="ARBA" id="ARBA00023235"/>
    </source>
</evidence>
<evidence type="ECO:0000313" key="9">
    <source>
        <dbReference type="EMBL" id="MFC0605795.1"/>
    </source>
</evidence>
<dbReference type="InterPro" id="IPR023058">
    <property type="entry name" value="PPIase_PpiC_CS"/>
</dbReference>
<dbReference type="EC" id="5.2.1.8" evidence="2"/>
<name>A0ABV6QC02_9FLAO</name>